<accession>A0ABR1YFW2</accession>
<feature type="compositionally biased region" description="Polar residues" evidence="1">
    <location>
        <begin position="16"/>
        <end position="33"/>
    </location>
</feature>
<comment type="caution">
    <text evidence="2">The sequence shown here is derived from an EMBL/GenBank/DDBJ whole genome shotgun (WGS) entry which is preliminary data.</text>
</comment>
<evidence type="ECO:0000313" key="2">
    <source>
        <dbReference type="EMBL" id="KAK8228937.1"/>
    </source>
</evidence>
<feature type="region of interest" description="Disordered" evidence="1">
    <location>
        <begin position="1"/>
        <end position="33"/>
    </location>
</feature>
<gene>
    <name evidence="2" type="ORF">HDK90DRAFT_341714</name>
</gene>
<evidence type="ECO:0000256" key="1">
    <source>
        <dbReference type="SAM" id="MobiDB-lite"/>
    </source>
</evidence>
<dbReference type="EMBL" id="JBBWRZ010000009">
    <property type="protein sequence ID" value="KAK8228937.1"/>
    <property type="molecule type" value="Genomic_DNA"/>
</dbReference>
<keyword evidence="3" id="KW-1185">Reference proteome</keyword>
<dbReference type="Proteomes" id="UP001492380">
    <property type="component" value="Unassembled WGS sequence"/>
</dbReference>
<evidence type="ECO:0000313" key="3">
    <source>
        <dbReference type="Proteomes" id="UP001492380"/>
    </source>
</evidence>
<protein>
    <submittedName>
        <fullName evidence="2">Uncharacterized protein</fullName>
    </submittedName>
</protein>
<sequence length="225" mass="23977">MAELRVGRTLRPWSPPSNGQIKQADQGSPRPRTSTLCTGLQQLCLAISSAGGRARPSTTPTCRHLVDCPAGEFLVASTYRLHTGTARSRAGDVPRSQFGATSLSSFLSPALAISKRPWLPAGRGMMRAPPCYAPGHLHQQKKSSSQPIPLCARRQLSLAAKVPNFQASLGRCSVEHGTCRRRHGLFLGAMGSSDLGPPPQHHFLAFCSVDPAARQALAGVSKIPN</sequence>
<organism evidence="2 3">
    <name type="scientific">Phyllosticta capitalensis</name>
    <dbReference type="NCBI Taxonomy" id="121624"/>
    <lineage>
        <taxon>Eukaryota</taxon>
        <taxon>Fungi</taxon>
        <taxon>Dikarya</taxon>
        <taxon>Ascomycota</taxon>
        <taxon>Pezizomycotina</taxon>
        <taxon>Dothideomycetes</taxon>
        <taxon>Dothideomycetes incertae sedis</taxon>
        <taxon>Botryosphaeriales</taxon>
        <taxon>Phyllostictaceae</taxon>
        <taxon>Phyllosticta</taxon>
    </lineage>
</organism>
<reference evidence="2 3" key="1">
    <citation type="submission" date="2024-04" db="EMBL/GenBank/DDBJ databases">
        <title>Phyllosticta paracitricarpa is synonymous to the EU quarantine fungus P. citricarpa based on phylogenomic analyses.</title>
        <authorList>
            <consortium name="Lawrence Berkeley National Laboratory"/>
            <person name="Van Ingen-Buijs V.A."/>
            <person name="Van Westerhoven A.C."/>
            <person name="Haridas S."/>
            <person name="Skiadas P."/>
            <person name="Martin F."/>
            <person name="Groenewald J.Z."/>
            <person name="Crous P.W."/>
            <person name="Seidl M.F."/>
        </authorList>
    </citation>
    <scope>NUCLEOTIDE SEQUENCE [LARGE SCALE GENOMIC DNA]</scope>
    <source>
        <strain evidence="2 3">CBS 123374</strain>
    </source>
</reference>
<proteinExistence type="predicted"/>
<name>A0ABR1YFW2_9PEZI</name>